<keyword evidence="5 8" id="KW-0812">Transmembrane</keyword>
<dbReference type="PROSITE" id="PS50928">
    <property type="entry name" value="ABC_TM1"/>
    <property type="match status" value="1"/>
</dbReference>
<feature type="domain" description="ABC transmembrane type-1" evidence="9">
    <location>
        <begin position="16"/>
        <end position="204"/>
    </location>
</feature>
<evidence type="ECO:0000256" key="8">
    <source>
        <dbReference type="RuleBase" id="RU363032"/>
    </source>
</evidence>
<dbReference type="Proteomes" id="UP000298596">
    <property type="component" value="Plasmid p3"/>
</dbReference>
<proteinExistence type="inferred from homology"/>
<evidence type="ECO:0000259" key="9">
    <source>
        <dbReference type="PROSITE" id="PS50928"/>
    </source>
</evidence>
<feature type="transmembrane region" description="Helical" evidence="8">
    <location>
        <begin position="81"/>
        <end position="100"/>
    </location>
</feature>
<feature type="transmembrane region" description="Helical" evidence="8">
    <location>
        <begin position="186"/>
        <end position="207"/>
    </location>
</feature>
<keyword evidence="4" id="KW-1003">Cell membrane</keyword>
<dbReference type="PANTHER" id="PTHR30614:SF34">
    <property type="entry name" value="BLR6398 PROTEIN"/>
    <property type="match status" value="1"/>
</dbReference>
<reference evidence="10 11" key="1">
    <citation type="submission" date="2018-09" db="EMBL/GenBank/DDBJ databases">
        <title>Whole genome based analysis of evolution and adaptive divergence in Indian and Brazilian strains of Azospirillum brasilense.</title>
        <authorList>
            <person name="Singh C."/>
            <person name="Tripathi A.K."/>
        </authorList>
    </citation>
    <scope>NUCLEOTIDE SEQUENCE [LARGE SCALE GENOMIC DNA]</scope>
    <source>
        <strain evidence="10 11">MTCC4036</strain>
        <plasmid evidence="10 11">p3</plasmid>
    </source>
</reference>
<evidence type="ECO:0000256" key="3">
    <source>
        <dbReference type="ARBA" id="ARBA00022448"/>
    </source>
</evidence>
<dbReference type="GO" id="GO:0043190">
    <property type="term" value="C:ATP-binding cassette (ABC) transporter complex"/>
    <property type="evidence" value="ECO:0007669"/>
    <property type="project" value="InterPro"/>
</dbReference>
<dbReference type="Pfam" id="PF00528">
    <property type="entry name" value="BPD_transp_1"/>
    <property type="match status" value="1"/>
</dbReference>
<evidence type="ECO:0000256" key="1">
    <source>
        <dbReference type="ARBA" id="ARBA00004429"/>
    </source>
</evidence>
<dbReference type="Gene3D" id="1.10.3720.10">
    <property type="entry name" value="MetI-like"/>
    <property type="match status" value="1"/>
</dbReference>
<geneLocation type="plasmid" evidence="10">
    <name>p3</name>
</geneLocation>
<gene>
    <name evidence="10" type="ORF">D3867_30900</name>
</gene>
<dbReference type="GO" id="GO:0006865">
    <property type="term" value="P:amino acid transport"/>
    <property type="evidence" value="ECO:0007669"/>
    <property type="project" value="TreeGrafter"/>
</dbReference>
<name>A0A4D8Q7U9_AZOBR</name>
<organism evidence="10 11">
    <name type="scientific">Azospirillum brasilense</name>
    <dbReference type="NCBI Taxonomy" id="192"/>
    <lineage>
        <taxon>Bacteria</taxon>
        <taxon>Pseudomonadati</taxon>
        <taxon>Pseudomonadota</taxon>
        <taxon>Alphaproteobacteria</taxon>
        <taxon>Rhodospirillales</taxon>
        <taxon>Azospirillaceae</taxon>
        <taxon>Azospirillum</taxon>
    </lineage>
</organism>
<keyword evidence="10" id="KW-0614">Plasmid</keyword>
<accession>A0A4D8Q7U9</accession>
<protein>
    <submittedName>
        <fullName evidence="10">Amino acid ABC transporter permease</fullName>
    </submittedName>
</protein>
<evidence type="ECO:0000256" key="6">
    <source>
        <dbReference type="ARBA" id="ARBA00022989"/>
    </source>
</evidence>
<dbReference type="EMBL" id="CP032333">
    <property type="protein sequence ID" value="QCO06325.1"/>
    <property type="molecule type" value="Genomic_DNA"/>
</dbReference>
<keyword evidence="3 8" id="KW-0813">Transport</keyword>
<dbReference type="InterPro" id="IPR035906">
    <property type="entry name" value="MetI-like_sf"/>
</dbReference>
<feature type="transmembrane region" description="Helical" evidence="8">
    <location>
        <begin position="20"/>
        <end position="39"/>
    </location>
</feature>
<evidence type="ECO:0000256" key="7">
    <source>
        <dbReference type="ARBA" id="ARBA00023136"/>
    </source>
</evidence>
<sequence length="213" mass="23123">MREFSYNDLFFLLDATQYTLWLSLVSLILGGVIGVGVCLMRLSTSRPVAALASAIVAVGQGVPPLVLLFLAYFGLSFAGVVVSPFVAASVALSYFAAVYLGEIWRSAIQSIPTAQWEASESLSLSWRQQMVYVIVPQAIRLATPSSVGFIVQLVKNTSLASIVGLVELTRAGQLVNNATFQAFEVFLAVAAIYFCLCYPLSLLSRYLEKRTAY</sequence>
<dbReference type="PANTHER" id="PTHR30614">
    <property type="entry name" value="MEMBRANE COMPONENT OF AMINO ACID ABC TRANSPORTER"/>
    <property type="match status" value="1"/>
</dbReference>
<evidence type="ECO:0000313" key="11">
    <source>
        <dbReference type="Proteomes" id="UP000298596"/>
    </source>
</evidence>
<feature type="transmembrane region" description="Helical" evidence="8">
    <location>
        <begin position="51"/>
        <end position="75"/>
    </location>
</feature>
<comment type="subcellular location">
    <subcellularLocation>
        <location evidence="1">Cell inner membrane</location>
        <topology evidence="1">Multi-pass membrane protein</topology>
    </subcellularLocation>
    <subcellularLocation>
        <location evidence="8">Cell membrane</location>
        <topology evidence="8">Multi-pass membrane protein</topology>
    </subcellularLocation>
</comment>
<evidence type="ECO:0000256" key="5">
    <source>
        <dbReference type="ARBA" id="ARBA00022692"/>
    </source>
</evidence>
<dbReference type="InterPro" id="IPR043429">
    <property type="entry name" value="ArtM/GltK/GlnP/TcyL/YhdX-like"/>
</dbReference>
<dbReference type="SUPFAM" id="SSF161098">
    <property type="entry name" value="MetI-like"/>
    <property type="match status" value="1"/>
</dbReference>
<comment type="similarity">
    <text evidence="2">Belongs to the binding-protein-dependent transport system permease family. HisMQ subfamily.</text>
</comment>
<dbReference type="AlphaFoldDB" id="A0A4D8Q7U9"/>
<dbReference type="GO" id="GO:0022857">
    <property type="term" value="F:transmembrane transporter activity"/>
    <property type="evidence" value="ECO:0007669"/>
    <property type="project" value="InterPro"/>
</dbReference>
<evidence type="ECO:0000313" key="10">
    <source>
        <dbReference type="EMBL" id="QCO06325.1"/>
    </source>
</evidence>
<keyword evidence="6 8" id="KW-1133">Transmembrane helix</keyword>
<evidence type="ECO:0000256" key="4">
    <source>
        <dbReference type="ARBA" id="ARBA00022475"/>
    </source>
</evidence>
<keyword evidence="7 8" id="KW-0472">Membrane</keyword>
<dbReference type="CDD" id="cd06261">
    <property type="entry name" value="TM_PBP2"/>
    <property type="match status" value="1"/>
</dbReference>
<evidence type="ECO:0000256" key="2">
    <source>
        <dbReference type="ARBA" id="ARBA00010072"/>
    </source>
</evidence>
<dbReference type="NCBIfam" id="TIGR01726">
    <property type="entry name" value="HEQRo_perm_3TM"/>
    <property type="match status" value="1"/>
</dbReference>
<dbReference type="InterPro" id="IPR010065">
    <property type="entry name" value="AA_ABC_transptr_permease_3TM"/>
</dbReference>
<dbReference type="InterPro" id="IPR000515">
    <property type="entry name" value="MetI-like"/>
</dbReference>